<dbReference type="RefSeq" id="WP_283406636.1">
    <property type="nucleotide sequence ID" value="NZ_FXUI01000008.1"/>
</dbReference>
<sequence length="103" mass="11057">MSERPDTPEGWSVRQRLPVLVALGTVATLVLLLVAAGIVYDRALRPEASGPYATLPSPALDTSIHDGENDPYRAPDRPDRDPRIEAAKRAVVADGLPGWEAGM</sequence>
<reference evidence="3 4" key="1">
    <citation type="submission" date="2017-05" db="EMBL/GenBank/DDBJ databases">
        <authorList>
            <person name="Varghese N."/>
            <person name="Submissions S."/>
        </authorList>
    </citation>
    <scope>NUCLEOTIDE SEQUENCE [LARGE SCALE GENOMIC DNA]</scope>
    <source>
        <strain evidence="3 4">SM16</strain>
    </source>
</reference>
<accession>A0ABY1QME9</accession>
<name>A0ABY1QME9_9SPHN</name>
<keyword evidence="2" id="KW-0812">Transmembrane</keyword>
<proteinExistence type="predicted"/>
<evidence type="ECO:0000313" key="3">
    <source>
        <dbReference type="EMBL" id="SMP75505.1"/>
    </source>
</evidence>
<keyword evidence="2" id="KW-0472">Membrane</keyword>
<dbReference type="Proteomes" id="UP001157910">
    <property type="component" value="Unassembled WGS sequence"/>
</dbReference>
<feature type="transmembrane region" description="Helical" evidence="2">
    <location>
        <begin position="20"/>
        <end position="40"/>
    </location>
</feature>
<feature type="compositionally biased region" description="Basic and acidic residues" evidence="1">
    <location>
        <begin position="63"/>
        <end position="84"/>
    </location>
</feature>
<feature type="region of interest" description="Disordered" evidence="1">
    <location>
        <begin position="49"/>
        <end position="84"/>
    </location>
</feature>
<dbReference type="EMBL" id="FXUI01000008">
    <property type="protein sequence ID" value="SMP75505.1"/>
    <property type="molecule type" value="Genomic_DNA"/>
</dbReference>
<protein>
    <submittedName>
        <fullName evidence="3">Uncharacterized protein</fullName>
    </submittedName>
</protein>
<evidence type="ECO:0000256" key="1">
    <source>
        <dbReference type="SAM" id="MobiDB-lite"/>
    </source>
</evidence>
<gene>
    <name evidence="3" type="ORF">SAMN06296065_10874</name>
</gene>
<organism evidence="3 4">
    <name type="scientific">Novosphingobium panipatense</name>
    <dbReference type="NCBI Taxonomy" id="428991"/>
    <lineage>
        <taxon>Bacteria</taxon>
        <taxon>Pseudomonadati</taxon>
        <taxon>Pseudomonadota</taxon>
        <taxon>Alphaproteobacteria</taxon>
        <taxon>Sphingomonadales</taxon>
        <taxon>Sphingomonadaceae</taxon>
        <taxon>Novosphingobium</taxon>
    </lineage>
</organism>
<keyword evidence="2" id="KW-1133">Transmembrane helix</keyword>
<evidence type="ECO:0000256" key="2">
    <source>
        <dbReference type="SAM" id="Phobius"/>
    </source>
</evidence>
<evidence type="ECO:0000313" key="4">
    <source>
        <dbReference type="Proteomes" id="UP001157910"/>
    </source>
</evidence>
<keyword evidence="4" id="KW-1185">Reference proteome</keyword>
<comment type="caution">
    <text evidence="3">The sequence shown here is derived from an EMBL/GenBank/DDBJ whole genome shotgun (WGS) entry which is preliminary data.</text>
</comment>